<gene>
    <name evidence="5" type="ORF">SAMN04487783_2835</name>
</gene>
<dbReference type="PROSITE" id="PS01124">
    <property type="entry name" value="HTH_ARAC_FAMILY_2"/>
    <property type="match status" value="1"/>
</dbReference>
<name>A0AA94L105_9MICO</name>
<evidence type="ECO:0000259" key="4">
    <source>
        <dbReference type="PROSITE" id="PS01124"/>
    </source>
</evidence>
<dbReference type="Pfam" id="PF12833">
    <property type="entry name" value="HTH_18"/>
    <property type="match status" value="1"/>
</dbReference>
<dbReference type="EMBL" id="FOZN01000005">
    <property type="protein sequence ID" value="SFS19307.1"/>
    <property type="molecule type" value="Genomic_DNA"/>
</dbReference>
<organism evidence="5 6">
    <name type="scientific">Agrococcus baldri</name>
    <dbReference type="NCBI Taxonomy" id="153730"/>
    <lineage>
        <taxon>Bacteria</taxon>
        <taxon>Bacillati</taxon>
        <taxon>Actinomycetota</taxon>
        <taxon>Actinomycetes</taxon>
        <taxon>Micrococcales</taxon>
        <taxon>Microbacteriaceae</taxon>
        <taxon>Agrococcus</taxon>
    </lineage>
</organism>
<dbReference type="AlphaFoldDB" id="A0AA94L105"/>
<evidence type="ECO:0000256" key="1">
    <source>
        <dbReference type="ARBA" id="ARBA00023015"/>
    </source>
</evidence>
<dbReference type="SUPFAM" id="SSF46689">
    <property type="entry name" value="Homeodomain-like"/>
    <property type="match status" value="1"/>
</dbReference>
<comment type="caution">
    <text evidence="5">The sequence shown here is derived from an EMBL/GenBank/DDBJ whole genome shotgun (WGS) entry which is preliminary data.</text>
</comment>
<dbReference type="PANTHER" id="PTHR46796">
    <property type="entry name" value="HTH-TYPE TRANSCRIPTIONAL ACTIVATOR RHAS-RELATED"/>
    <property type="match status" value="1"/>
</dbReference>
<dbReference type="InterPro" id="IPR009057">
    <property type="entry name" value="Homeodomain-like_sf"/>
</dbReference>
<keyword evidence="2" id="KW-0238">DNA-binding</keyword>
<dbReference type="Proteomes" id="UP000198506">
    <property type="component" value="Unassembled WGS sequence"/>
</dbReference>
<feature type="domain" description="HTH araC/xylS-type" evidence="4">
    <location>
        <begin position="177"/>
        <end position="279"/>
    </location>
</feature>
<dbReference type="PROSITE" id="PS00041">
    <property type="entry name" value="HTH_ARAC_FAMILY_1"/>
    <property type="match status" value="1"/>
</dbReference>
<evidence type="ECO:0000256" key="3">
    <source>
        <dbReference type="ARBA" id="ARBA00023163"/>
    </source>
</evidence>
<dbReference type="GO" id="GO:0003700">
    <property type="term" value="F:DNA-binding transcription factor activity"/>
    <property type="evidence" value="ECO:0007669"/>
    <property type="project" value="InterPro"/>
</dbReference>
<dbReference type="Gene3D" id="1.10.10.60">
    <property type="entry name" value="Homeodomain-like"/>
    <property type="match status" value="1"/>
</dbReference>
<dbReference type="GO" id="GO:0043565">
    <property type="term" value="F:sequence-specific DNA binding"/>
    <property type="evidence" value="ECO:0007669"/>
    <property type="project" value="InterPro"/>
</dbReference>
<evidence type="ECO:0000256" key="2">
    <source>
        <dbReference type="ARBA" id="ARBA00023125"/>
    </source>
</evidence>
<dbReference type="SMART" id="SM00342">
    <property type="entry name" value="HTH_ARAC"/>
    <property type="match status" value="1"/>
</dbReference>
<dbReference type="InterPro" id="IPR018062">
    <property type="entry name" value="HTH_AraC-typ_CS"/>
</dbReference>
<dbReference type="InterPro" id="IPR046532">
    <property type="entry name" value="DUF6597"/>
</dbReference>
<evidence type="ECO:0000313" key="5">
    <source>
        <dbReference type="EMBL" id="SFS19307.1"/>
    </source>
</evidence>
<accession>A0AA94L105</accession>
<dbReference type="Pfam" id="PF20240">
    <property type="entry name" value="DUF6597"/>
    <property type="match status" value="1"/>
</dbReference>
<dbReference type="InterPro" id="IPR050204">
    <property type="entry name" value="AraC_XylS_family_regulators"/>
</dbReference>
<sequence length="287" mass="31473">MRDDHGGLKIHDEVETGGAVAELTDGRGVLYPTKLPSFHRAPAHEDIDAWIRWFWVPRWELPPGRTSRQTVLPFPASNLVVQSDSVRLHGPTTGVSHQDLRGRGWAVGASLRPAGIASLHADPHGIKNSAVVFDAPELHTTVTAAMHHPDKATGREYAIAAFTAWAAERFSAPDAEGMLANEMEHLISADRTIVRIDQVATHLGVSVRAVQRLARRYVGLPPLAIIRRYRLQEAAQRLREDPSLTIAQVSAELGYADHAHLAADFRTVLGLAPSVYRRDSAKATEQT</sequence>
<dbReference type="InterPro" id="IPR018060">
    <property type="entry name" value="HTH_AraC"/>
</dbReference>
<keyword evidence="3" id="KW-0804">Transcription</keyword>
<reference evidence="5 6" key="1">
    <citation type="submission" date="2016-10" db="EMBL/GenBank/DDBJ databases">
        <authorList>
            <person name="Varghese N."/>
            <person name="Submissions S."/>
        </authorList>
    </citation>
    <scope>NUCLEOTIDE SEQUENCE [LARGE SCALE GENOMIC DNA]</scope>
    <source>
        <strain evidence="5 6">IAM 15147</strain>
    </source>
</reference>
<evidence type="ECO:0000313" key="6">
    <source>
        <dbReference type="Proteomes" id="UP000198506"/>
    </source>
</evidence>
<keyword evidence="6" id="KW-1185">Reference proteome</keyword>
<proteinExistence type="predicted"/>
<protein>
    <submittedName>
        <fullName evidence="5">Transcriptional regulator, AraC family</fullName>
    </submittedName>
</protein>
<keyword evidence="1" id="KW-0805">Transcription regulation</keyword>